<feature type="domain" description="Cytochrome c" evidence="10">
    <location>
        <begin position="403"/>
        <end position="492"/>
    </location>
</feature>
<evidence type="ECO:0000256" key="5">
    <source>
        <dbReference type="ARBA" id="ARBA00022729"/>
    </source>
</evidence>
<protein>
    <recommendedName>
        <fullName evidence="10">Cytochrome c domain-containing protein</fullName>
    </recommendedName>
</protein>
<evidence type="ECO:0000256" key="8">
    <source>
        <dbReference type="PROSITE-ProRule" id="PRU00433"/>
    </source>
</evidence>
<keyword evidence="7 8" id="KW-0408">Iron</keyword>
<comment type="caution">
    <text evidence="11">The sequence shown here is derived from an EMBL/GenBank/DDBJ whole genome shotgun (WGS) entry which is preliminary data.</text>
</comment>
<evidence type="ECO:0000313" key="12">
    <source>
        <dbReference type="Proteomes" id="UP000185728"/>
    </source>
</evidence>
<dbReference type="EMBL" id="FTOB01000004">
    <property type="protein sequence ID" value="SIS86992.1"/>
    <property type="molecule type" value="Genomic_DNA"/>
</dbReference>
<name>A0ABY1KWM5_9FLAO</name>
<gene>
    <name evidence="11" type="ORF">SAMN05421766_104513</name>
</gene>
<evidence type="ECO:0000256" key="2">
    <source>
        <dbReference type="ARBA" id="ARBA00022525"/>
    </source>
</evidence>
<evidence type="ECO:0000256" key="4">
    <source>
        <dbReference type="ARBA" id="ARBA00022723"/>
    </source>
</evidence>
<reference evidence="11 12" key="1">
    <citation type="submission" date="2017-01" db="EMBL/GenBank/DDBJ databases">
        <authorList>
            <person name="Varghese N."/>
            <person name="Submissions S."/>
        </authorList>
    </citation>
    <scope>NUCLEOTIDE SEQUENCE [LARGE SCALE GENOMIC DNA]</scope>
    <source>
        <strain evidence="11 12">DSM 2061</strain>
    </source>
</reference>
<evidence type="ECO:0000256" key="6">
    <source>
        <dbReference type="ARBA" id="ARBA00022837"/>
    </source>
</evidence>
<comment type="subcellular location">
    <subcellularLocation>
        <location evidence="1">Secreted</location>
    </subcellularLocation>
</comment>
<dbReference type="InterPro" id="IPR059100">
    <property type="entry name" value="TSP3_bac"/>
</dbReference>
<dbReference type="Gene3D" id="1.10.760.10">
    <property type="entry name" value="Cytochrome c-like domain"/>
    <property type="match status" value="1"/>
</dbReference>
<keyword evidence="12" id="KW-1185">Reference proteome</keyword>
<dbReference type="Pfam" id="PF18884">
    <property type="entry name" value="TSP3_bac"/>
    <property type="match status" value="3"/>
</dbReference>
<evidence type="ECO:0000256" key="1">
    <source>
        <dbReference type="ARBA" id="ARBA00004613"/>
    </source>
</evidence>
<evidence type="ECO:0000256" key="7">
    <source>
        <dbReference type="ARBA" id="ARBA00023004"/>
    </source>
</evidence>
<proteinExistence type="predicted"/>
<evidence type="ECO:0000256" key="3">
    <source>
        <dbReference type="ARBA" id="ARBA00022617"/>
    </source>
</evidence>
<keyword evidence="2" id="KW-0964">Secreted</keyword>
<dbReference type="PROSITE" id="PS51007">
    <property type="entry name" value="CYTC"/>
    <property type="match status" value="1"/>
</dbReference>
<dbReference type="RefSeq" id="WP_083690494.1">
    <property type="nucleotide sequence ID" value="NZ_FTOB01000004.1"/>
</dbReference>
<dbReference type="Proteomes" id="UP000185728">
    <property type="component" value="Unassembled WGS sequence"/>
</dbReference>
<evidence type="ECO:0000313" key="11">
    <source>
        <dbReference type="EMBL" id="SIS86992.1"/>
    </source>
</evidence>
<dbReference type="InterPro" id="IPR009056">
    <property type="entry name" value="Cyt_c-like_dom"/>
</dbReference>
<accession>A0ABY1KWM5</accession>
<dbReference type="InterPro" id="IPR036909">
    <property type="entry name" value="Cyt_c-like_dom_sf"/>
</dbReference>
<organism evidence="11 12">
    <name type="scientific">Zobellia uliginosa</name>
    <dbReference type="NCBI Taxonomy" id="143224"/>
    <lineage>
        <taxon>Bacteria</taxon>
        <taxon>Pseudomonadati</taxon>
        <taxon>Bacteroidota</taxon>
        <taxon>Flavobacteriia</taxon>
        <taxon>Flavobacteriales</taxon>
        <taxon>Flavobacteriaceae</taxon>
        <taxon>Zobellia</taxon>
    </lineage>
</organism>
<evidence type="ECO:0000256" key="9">
    <source>
        <dbReference type="SAM" id="MobiDB-lite"/>
    </source>
</evidence>
<keyword evidence="5" id="KW-0732">Signal</keyword>
<feature type="region of interest" description="Disordered" evidence="9">
    <location>
        <begin position="46"/>
        <end position="76"/>
    </location>
</feature>
<keyword evidence="3 8" id="KW-0349">Heme</keyword>
<evidence type="ECO:0000259" key="10">
    <source>
        <dbReference type="PROSITE" id="PS51007"/>
    </source>
</evidence>
<keyword evidence="4 8" id="KW-0479">Metal-binding</keyword>
<keyword evidence="6" id="KW-0106">Calcium</keyword>
<sequence>MLRNHFSESIALYAISVFSSLSFKRKVARLGSLALVVALAACGSDDTTTTSDIDTDGDGISDQKELLDGTGKSNPCDPEQGAGYTGYDANNGIWLSGDCDTDGITNADELANGTDPYVNEITDSDGDGVLDFQEDLDGTDKNDPCDPVQNEDYTGYNAAHGIWKNADCDDDGVNNGDEATSGSNPYLYDTVYAVADFLPTLADLKIFRGNPADLIPNNTSYEYSLTTPLYTDYAQKFRTISLPEGEQMTYNGEGLLEFPDSTVISKTFFYYNDERDPSLGKKIIETRVLIKTNGAWSMGNYLWNEAQTEAVLSVEAPTVQVSWVDSEGENQSVGYRVPYSVNCTQCHGLNSTTVPIGPKARNLNFVYKGKNQLQNFIDRGLLSGAPSVAEIETLPDWIDDSFTLEERAKAYMDVNCAHCHQPGGYHSSNEGLRPDLRYEASYAESNIEDFKEDIRSRVGTDPGYGPSMPLVGVSELHTEGVDLIQAYIDSLD</sequence>